<keyword evidence="4 9" id="KW-0547">Nucleotide-binding</keyword>
<dbReference type="PROSITE" id="PS50011">
    <property type="entry name" value="PROTEIN_KINASE_DOM"/>
    <property type="match status" value="1"/>
</dbReference>
<dbReference type="GO" id="GO:0035556">
    <property type="term" value="P:intracellular signal transduction"/>
    <property type="evidence" value="ECO:0007669"/>
    <property type="project" value="TreeGrafter"/>
</dbReference>
<comment type="catalytic activity">
    <reaction evidence="7">
        <text>L-threonyl-[protein] + ATP = O-phospho-L-threonyl-[protein] + ADP + H(+)</text>
        <dbReference type="Rhea" id="RHEA:46608"/>
        <dbReference type="Rhea" id="RHEA-COMP:11060"/>
        <dbReference type="Rhea" id="RHEA-COMP:11605"/>
        <dbReference type="ChEBI" id="CHEBI:15378"/>
        <dbReference type="ChEBI" id="CHEBI:30013"/>
        <dbReference type="ChEBI" id="CHEBI:30616"/>
        <dbReference type="ChEBI" id="CHEBI:61977"/>
        <dbReference type="ChEBI" id="CHEBI:456216"/>
        <dbReference type="EC" id="2.7.11.1"/>
    </reaction>
</comment>
<dbReference type="PANTHER" id="PTHR24356">
    <property type="entry name" value="SERINE/THREONINE-PROTEIN KINASE"/>
    <property type="match status" value="1"/>
</dbReference>
<dbReference type="Gene3D" id="1.10.510.10">
    <property type="entry name" value="Transferase(Phosphotransferase) domain 1"/>
    <property type="match status" value="1"/>
</dbReference>
<evidence type="ECO:0000256" key="9">
    <source>
        <dbReference type="PROSITE-ProRule" id="PRU10141"/>
    </source>
</evidence>
<dbReference type="GO" id="GO:0004674">
    <property type="term" value="F:protein serine/threonine kinase activity"/>
    <property type="evidence" value="ECO:0007669"/>
    <property type="project" value="UniProtKB-KW"/>
</dbReference>
<dbReference type="EMBL" id="ASPP01016653">
    <property type="protein sequence ID" value="ETO17424.1"/>
    <property type="molecule type" value="Genomic_DNA"/>
</dbReference>
<dbReference type="InterPro" id="IPR011009">
    <property type="entry name" value="Kinase-like_dom_sf"/>
</dbReference>
<dbReference type="Gene3D" id="3.30.200.20">
    <property type="entry name" value="Phosphorylase Kinase, domain 1"/>
    <property type="match status" value="2"/>
</dbReference>
<accession>X6MUE6</accession>
<sequence>KKKKKKQTYTYMYICICIKGKALRNERHKVGLKDFLLVRVIGKGAFGEVRIVREQTTGKVYAMKTMRKKDMIAKNQATHVEAERNLMAGADSPWLVKLHYSFQVFFFFFFFEGNKPLKREKFGVDDTYLYLVMEFCGGGDLMNVLMRQDILSEKTTRFYMSELAAAINAVHDLDF</sequence>
<evidence type="ECO:0000256" key="7">
    <source>
        <dbReference type="ARBA" id="ARBA00047899"/>
    </source>
</evidence>
<name>X6MUE6_RETFI</name>
<reference evidence="11 12" key="1">
    <citation type="journal article" date="2013" name="Curr. Biol.">
        <title>The Genome of the Foraminiferan Reticulomyxa filosa.</title>
        <authorList>
            <person name="Glockner G."/>
            <person name="Hulsmann N."/>
            <person name="Schleicher M."/>
            <person name="Noegel A.A."/>
            <person name="Eichinger L."/>
            <person name="Gallinger C."/>
            <person name="Pawlowski J."/>
            <person name="Sierra R."/>
            <person name="Euteneuer U."/>
            <person name="Pillet L."/>
            <person name="Moustafa A."/>
            <person name="Platzer M."/>
            <person name="Groth M."/>
            <person name="Szafranski K."/>
            <person name="Schliwa M."/>
        </authorList>
    </citation>
    <scope>NUCLEOTIDE SEQUENCE [LARGE SCALE GENOMIC DNA]</scope>
</reference>
<dbReference type="Pfam" id="PF00069">
    <property type="entry name" value="Pkinase"/>
    <property type="match status" value="1"/>
</dbReference>
<dbReference type="SUPFAM" id="SSF56112">
    <property type="entry name" value="Protein kinase-like (PK-like)"/>
    <property type="match status" value="1"/>
</dbReference>
<evidence type="ECO:0000256" key="3">
    <source>
        <dbReference type="ARBA" id="ARBA00022679"/>
    </source>
</evidence>
<keyword evidence="12" id="KW-1185">Reference proteome</keyword>
<evidence type="ECO:0000256" key="1">
    <source>
        <dbReference type="ARBA" id="ARBA00012513"/>
    </source>
</evidence>
<evidence type="ECO:0000256" key="5">
    <source>
        <dbReference type="ARBA" id="ARBA00022777"/>
    </source>
</evidence>
<dbReference type="InterPro" id="IPR050236">
    <property type="entry name" value="Ser_Thr_kinase_AGC"/>
</dbReference>
<dbReference type="SMART" id="SM00220">
    <property type="entry name" value="S_TKc"/>
    <property type="match status" value="1"/>
</dbReference>
<feature type="domain" description="Protein kinase" evidence="10">
    <location>
        <begin position="35"/>
        <end position="175"/>
    </location>
</feature>
<keyword evidence="2" id="KW-0723">Serine/threonine-protein kinase</keyword>
<dbReference type="AlphaFoldDB" id="X6MUE6"/>
<feature type="non-terminal residue" evidence="11">
    <location>
        <position position="1"/>
    </location>
</feature>
<keyword evidence="3" id="KW-0808">Transferase</keyword>
<proteinExistence type="predicted"/>
<dbReference type="InterPro" id="IPR000719">
    <property type="entry name" value="Prot_kinase_dom"/>
</dbReference>
<evidence type="ECO:0000256" key="8">
    <source>
        <dbReference type="ARBA" id="ARBA00048679"/>
    </source>
</evidence>
<evidence type="ECO:0000256" key="2">
    <source>
        <dbReference type="ARBA" id="ARBA00022527"/>
    </source>
</evidence>
<feature type="non-terminal residue" evidence="11">
    <location>
        <position position="175"/>
    </location>
</feature>
<dbReference type="InterPro" id="IPR017441">
    <property type="entry name" value="Protein_kinase_ATP_BS"/>
</dbReference>
<gene>
    <name evidence="11" type="ORF">RFI_19898</name>
</gene>
<keyword evidence="6 9" id="KW-0067">ATP-binding</keyword>
<evidence type="ECO:0000259" key="10">
    <source>
        <dbReference type="PROSITE" id="PS50011"/>
    </source>
</evidence>
<dbReference type="OrthoDB" id="3638488at2759"/>
<dbReference type="PROSITE" id="PS00107">
    <property type="entry name" value="PROTEIN_KINASE_ATP"/>
    <property type="match status" value="1"/>
</dbReference>
<dbReference type="GO" id="GO:0005524">
    <property type="term" value="F:ATP binding"/>
    <property type="evidence" value="ECO:0007669"/>
    <property type="project" value="UniProtKB-UniRule"/>
</dbReference>
<evidence type="ECO:0000256" key="4">
    <source>
        <dbReference type="ARBA" id="ARBA00022741"/>
    </source>
</evidence>
<dbReference type="Proteomes" id="UP000023152">
    <property type="component" value="Unassembled WGS sequence"/>
</dbReference>
<dbReference type="PANTHER" id="PTHR24356:SF184">
    <property type="entry name" value="SERINE_THREONINE-PROTEIN KINASE TRICORNERED"/>
    <property type="match status" value="1"/>
</dbReference>
<dbReference type="OMA" id="ILHKAHM"/>
<protein>
    <recommendedName>
        <fullName evidence="1">non-specific serine/threonine protein kinase</fullName>
        <ecNumber evidence="1">2.7.11.1</ecNumber>
    </recommendedName>
</protein>
<comment type="caution">
    <text evidence="11">The sequence shown here is derived from an EMBL/GenBank/DDBJ whole genome shotgun (WGS) entry which is preliminary data.</text>
</comment>
<evidence type="ECO:0000313" key="12">
    <source>
        <dbReference type="Proteomes" id="UP000023152"/>
    </source>
</evidence>
<evidence type="ECO:0000256" key="6">
    <source>
        <dbReference type="ARBA" id="ARBA00022840"/>
    </source>
</evidence>
<dbReference type="EC" id="2.7.11.1" evidence="1"/>
<keyword evidence="5" id="KW-0418">Kinase</keyword>
<feature type="binding site" evidence="9">
    <location>
        <position position="74"/>
    </location>
    <ligand>
        <name>ATP</name>
        <dbReference type="ChEBI" id="CHEBI:30616"/>
    </ligand>
</feature>
<evidence type="ECO:0000313" key="11">
    <source>
        <dbReference type="EMBL" id="ETO17424.1"/>
    </source>
</evidence>
<organism evidence="11 12">
    <name type="scientific">Reticulomyxa filosa</name>
    <dbReference type="NCBI Taxonomy" id="46433"/>
    <lineage>
        <taxon>Eukaryota</taxon>
        <taxon>Sar</taxon>
        <taxon>Rhizaria</taxon>
        <taxon>Retaria</taxon>
        <taxon>Foraminifera</taxon>
        <taxon>Monothalamids</taxon>
        <taxon>Reticulomyxidae</taxon>
        <taxon>Reticulomyxa</taxon>
    </lineage>
</organism>
<comment type="catalytic activity">
    <reaction evidence="8">
        <text>L-seryl-[protein] + ATP = O-phospho-L-seryl-[protein] + ADP + H(+)</text>
        <dbReference type="Rhea" id="RHEA:17989"/>
        <dbReference type="Rhea" id="RHEA-COMP:9863"/>
        <dbReference type="Rhea" id="RHEA-COMP:11604"/>
        <dbReference type="ChEBI" id="CHEBI:15378"/>
        <dbReference type="ChEBI" id="CHEBI:29999"/>
        <dbReference type="ChEBI" id="CHEBI:30616"/>
        <dbReference type="ChEBI" id="CHEBI:83421"/>
        <dbReference type="ChEBI" id="CHEBI:456216"/>
        <dbReference type="EC" id="2.7.11.1"/>
    </reaction>
</comment>